<dbReference type="GO" id="GO:0000976">
    <property type="term" value="F:transcription cis-regulatory region binding"/>
    <property type="evidence" value="ECO:0007669"/>
    <property type="project" value="InterPro"/>
</dbReference>
<dbReference type="Gene3D" id="1.20.5.170">
    <property type="match status" value="1"/>
</dbReference>
<dbReference type="InterPro" id="IPR046347">
    <property type="entry name" value="bZIP_sf"/>
</dbReference>
<dbReference type="CDD" id="cd14688">
    <property type="entry name" value="bZIP_YAP"/>
    <property type="match status" value="1"/>
</dbReference>
<dbReference type="GO" id="GO:0001228">
    <property type="term" value="F:DNA-binding transcription activator activity, RNA polymerase II-specific"/>
    <property type="evidence" value="ECO:0007669"/>
    <property type="project" value="TreeGrafter"/>
</dbReference>
<evidence type="ECO:0000259" key="5">
    <source>
        <dbReference type="PROSITE" id="PS00036"/>
    </source>
</evidence>
<protein>
    <submittedName>
        <fullName evidence="6">DNA-binding transcription factor yap1</fullName>
    </submittedName>
</protein>
<dbReference type="InterPro" id="IPR004827">
    <property type="entry name" value="bZIP"/>
</dbReference>
<dbReference type="PANTHER" id="PTHR40621">
    <property type="entry name" value="TRANSCRIPTION FACTOR KAPC-RELATED"/>
    <property type="match status" value="1"/>
</dbReference>
<evidence type="ECO:0000256" key="2">
    <source>
        <dbReference type="ARBA" id="ARBA00023242"/>
    </source>
</evidence>
<dbReference type="PROSITE" id="PS00036">
    <property type="entry name" value="BZIP_BASIC"/>
    <property type="match status" value="1"/>
</dbReference>
<dbReference type="InterPro" id="IPR050936">
    <property type="entry name" value="AP-1-like"/>
</dbReference>
<evidence type="ECO:0000313" key="6">
    <source>
        <dbReference type="EMBL" id="KAJ3057240.1"/>
    </source>
</evidence>
<proteinExistence type="predicted"/>
<evidence type="ECO:0000256" key="3">
    <source>
        <dbReference type="SAM" id="Coils"/>
    </source>
</evidence>
<dbReference type="Pfam" id="PF00170">
    <property type="entry name" value="bZIP_1"/>
    <property type="match status" value="1"/>
</dbReference>
<dbReference type="SUPFAM" id="SSF57959">
    <property type="entry name" value="Leucine zipper domain"/>
    <property type="match status" value="1"/>
</dbReference>
<feature type="compositionally biased region" description="Basic and acidic residues" evidence="4">
    <location>
        <begin position="73"/>
        <end position="84"/>
    </location>
</feature>
<feature type="region of interest" description="Disordered" evidence="4">
    <location>
        <begin position="1"/>
        <end position="95"/>
    </location>
</feature>
<evidence type="ECO:0000256" key="1">
    <source>
        <dbReference type="ARBA" id="ARBA00004123"/>
    </source>
</evidence>
<keyword evidence="3" id="KW-0175">Coiled coil</keyword>
<dbReference type="SMART" id="SM00338">
    <property type="entry name" value="BRLZ"/>
    <property type="match status" value="1"/>
</dbReference>
<dbReference type="GO" id="GO:0090575">
    <property type="term" value="C:RNA polymerase II transcription regulator complex"/>
    <property type="evidence" value="ECO:0007669"/>
    <property type="project" value="TreeGrafter"/>
</dbReference>
<organism evidence="6 7">
    <name type="scientific">Rhizophlyctis rosea</name>
    <dbReference type="NCBI Taxonomy" id="64517"/>
    <lineage>
        <taxon>Eukaryota</taxon>
        <taxon>Fungi</taxon>
        <taxon>Fungi incertae sedis</taxon>
        <taxon>Chytridiomycota</taxon>
        <taxon>Chytridiomycota incertae sedis</taxon>
        <taxon>Chytridiomycetes</taxon>
        <taxon>Rhizophlyctidales</taxon>
        <taxon>Rhizophlyctidaceae</taxon>
        <taxon>Rhizophlyctis</taxon>
    </lineage>
</organism>
<comment type="subcellular location">
    <subcellularLocation>
        <location evidence="1">Nucleus</location>
    </subcellularLocation>
</comment>
<keyword evidence="2" id="KW-0539">Nucleus</keyword>
<name>A0AAD5SRT8_9FUNG</name>
<accession>A0AAD5SRT8</accession>
<keyword evidence="7" id="KW-1185">Reference proteome</keyword>
<keyword evidence="6" id="KW-0238">DNA-binding</keyword>
<feature type="compositionally biased region" description="Low complexity" evidence="4">
    <location>
        <begin position="1"/>
        <end position="20"/>
    </location>
</feature>
<feature type="coiled-coil region" evidence="3">
    <location>
        <begin position="131"/>
        <end position="165"/>
    </location>
</feature>
<gene>
    <name evidence="6" type="primary">YAP1</name>
    <name evidence="6" type="ORF">HK097_010600</name>
</gene>
<evidence type="ECO:0000256" key="4">
    <source>
        <dbReference type="SAM" id="MobiDB-lite"/>
    </source>
</evidence>
<reference evidence="6" key="1">
    <citation type="submission" date="2020-05" db="EMBL/GenBank/DDBJ databases">
        <title>Phylogenomic resolution of chytrid fungi.</title>
        <authorList>
            <person name="Stajich J.E."/>
            <person name="Amses K."/>
            <person name="Simmons R."/>
            <person name="Seto K."/>
            <person name="Myers J."/>
            <person name="Bonds A."/>
            <person name="Quandt C.A."/>
            <person name="Barry K."/>
            <person name="Liu P."/>
            <person name="Grigoriev I."/>
            <person name="Longcore J.E."/>
            <person name="James T.Y."/>
        </authorList>
    </citation>
    <scope>NUCLEOTIDE SEQUENCE</scope>
    <source>
        <strain evidence="6">JEL0318</strain>
    </source>
</reference>
<dbReference type="Proteomes" id="UP001212841">
    <property type="component" value="Unassembled WGS sequence"/>
</dbReference>
<sequence>MVPVETTSSSITDKISSLASNESGSRKRPAEDVSTDEEEITKRVRALQEGSVLPSGDFYGSINSDRKKPGRKPARDDQPVDRRTAQNRAAQRAFRERKEKYVKALEGRVIELQDALKAAQVPDPLPQRQREEKLVEENRHLKEENRQLTHKLENLEQQLRLVLQSCAIAQPNLLKPMTQSAVDMGMFLHCFDPFLSHN</sequence>
<dbReference type="PANTHER" id="PTHR40621:SF6">
    <property type="entry name" value="AP-1-LIKE TRANSCRIPTION FACTOR YAP1-RELATED"/>
    <property type="match status" value="1"/>
</dbReference>
<dbReference type="EMBL" id="JADGJD010000008">
    <property type="protein sequence ID" value="KAJ3057240.1"/>
    <property type="molecule type" value="Genomic_DNA"/>
</dbReference>
<evidence type="ECO:0000313" key="7">
    <source>
        <dbReference type="Proteomes" id="UP001212841"/>
    </source>
</evidence>
<dbReference type="AlphaFoldDB" id="A0AAD5SRT8"/>
<comment type="caution">
    <text evidence="6">The sequence shown here is derived from an EMBL/GenBank/DDBJ whole genome shotgun (WGS) entry which is preliminary data.</text>
</comment>
<feature type="domain" description="BZIP" evidence="5">
    <location>
        <begin position="82"/>
        <end position="97"/>
    </location>
</feature>